<accession>A0A2T4JJS1</accession>
<name>A0A2T4JJS1_9RHOB</name>
<reference evidence="1 2" key="1">
    <citation type="submission" date="2018-03" db="EMBL/GenBank/DDBJ databases">
        <title>Rhodobacter veldkampii.</title>
        <authorList>
            <person name="Meyer T.E."/>
            <person name="Miller S."/>
            <person name="Lodha T."/>
            <person name="Gandham S."/>
            <person name="Chintalapati S."/>
            <person name="Chintalapati V.R."/>
        </authorList>
    </citation>
    <scope>NUCLEOTIDE SEQUENCE [LARGE SCALE GENOMIC DNA]</scope>
    <source>
        <strain evidence="1 2">DSM 11550</strain>
    </source>
</reference>
<dbReference type="OrthoDB" id="7929427at2"/>
<evidence type="ECO:0008006" key="3">
    <source>
        <dbReference type="Google" id="ProtNLM"/>
    </source>
</evidence>
<comment type="caution">
    <text evidence="1">The sequence shown here is derived from an EMBL/GenBank/DDBJ whole genome shotgun (WGS) entry which is preliminary data.</text>
</comment>
<dbReference type="EMBL" id="PZKF01000010">
    <property type="protein sequence ID" value="PTE18132.1"/>
    <property type="molecule type" value="Genomic_DNA"/>
</dbReference>
<keyword evidence="2" id="KW-1185">Reference proteome</keyword>
<sequence length="517" mass="54517">MLGLVLGTLPAAAEAPLSAIDWLSPSVATPGHPGAGSMWRMTPMPGEAPVGPGTAIEDISVVALDRPDPEAAGLVPVARSGLPRGLWGVTPEPELAALMRKERLDTLPAIRDLLQLLMLAELDPPKIRAQGADRVAGSLFLARVDRLLDLGALEPAFALLEQAGPADPERLRRLFDIALLLGEEDRACAMMSRTPGIAPAPPARIYCLARAGDWGAAELALTTGRGLGAFDPATELLLEHFLDPELAEEGGDLPFPERPSPLTFRMMEAIGQPLATTGLPVAFAQADLRANTGWKARIEAAERLARLGSIDANQVLGLYTERAAAASGGVWDRVAAVAALDQALTAGDAAAVARALPPAHDAMKRIDLLPYLAALYAPQLTALALPPEAAGLAFRLGLLSERYETVARDHRPADPTEAFLIGLAQGNTAGLEPPDARAAALKAVFDSPALIVTERYAALMSEDRLGEALLRAAEDVTDGARGDDRRIAFGLTVLRAAGLERVARRAALELMLLERRG</sequence>
<evidence type="ECO:0000313" key="1">
    <source>
        <dbReference type="EMBL" id="PTE18132.1"/>
    </source>
</evidence>
<evidence type="ECO:0000313" key="2">
    <source>
        <dbReference type="Proteomes" id="UP000241899"/>
    </source>
</evidence>
<proteinExistence type="predicted"/>
<dbReference type="Proteomes" id="UP000241899">
    <property type="component" value="Unassembled WGS sequence"/>
</dbReference>
<protein>
    <recommendedName>
        <fullName evidence="3">Antifreeze glycopeptide</fullName>
    </recommendedName>
</protein>
<dbReference type="AlphaFoldDB" id="A0A2T4JJS1"/>
<organism evidence="1 2">
    <name type="scientific">Phaeovulum veldkampii DSM 11550</name>
    <dbReference type="NCBI Taxonomy" id="1185920"/>
    <lineage>
        <taxon>Bacteria</taxon>
        <taxon>Pseudomonadati</taxon>
        <taxon>Pseudomonadota</taxon>
        <taxon>Alphaproteobacteria</taxon>
        <taxon>Rhodobacterales</taxon>
        <taxon>Paracoccaceae</taxon>
        <taxon>Phaeovulum</taxon>
    </lineage>
</organism>
<gene>
    <name evidence="1" type="ORF">C5F46_06215</name>
</gene>